<gene>
    <name evidence="1" type="ORF">FVEG_16558</name>
</gene>
<dbReference type="KEGG" id="fvr:FVEG_16558"/>
<dbReference type="GeneID" id="30073434"/>
<dbReference type="AlphaFoldDB" id="W7MEJ5"/>
<keyword evidence="2" id="KW-1185">Reference proteome</keyword>
<accession>W7MEJ5</accession>
<dbReference type="OrthoDB" id="5365701at2759"/>
<name>W7MEJ5_GIBM7</name>
<dbReference type="VEuPathDB" id="FungiDB:FVEG_16558"/>
<dbReference type="RefSeq" id="XP_018756174.1">
    <property type="nucleotide sequence ID" value="XM_018905806.1"/>
</dbReference>
<dbReference type="EMBL" id="DS022253">
    <property type="protein sequence ID" value="EWG49983.1"/>
    <property type="molecule type" value="Genomic_DNA"/>
</dbReference>
<sequence>MPTYWTCRETALDSLDKETVDSIYTDWESKLSTAEFDFDGEVINTRAYRRALAQARAKRSRDLLHKALDIHARVPNAGVLESVEDTIDLTYGSSQQTASVPSDLSSQLYRDLLGLQFIPRNVDGRAHSPESLGSC</sequence>
<reference evidence="1 2" key="1">
    <citation type="journal article" date="2010" name="Nature">
        <title>Comparative genomics reveals mobile pathogenicity chromosomes in Fusarium.</title>
        <authorList>
            <person name="Ma L.J."/>
            <person name="van der Does H.C."/>
            <person name="Borkovich K.A."/>
            <person name="Coleman J.J."/>
            <person name="Daboussi M.J."/>
            <person name="Di Pietro A."/>
            <person name="Dufresne M."/>
            <person name="Freitag M."/>
            <person name="Grabherr M."/>
            <person name="Henrissat B."/>
            <person name="Houterman P.M."/>
            <person name="Kang S."/>
            <person name="Shim W.B."/>
            <person name="Woloshuk C."/>
            <person name="Xie X."/>
            <person name="Xu J.R."/>
            <person name="Antoniw J."/>
            <person name="Baker S.E."/>
            <person name="Bluhm B.H."/>
            <person name="Breakspear A."/>
            <person name="Brown D.W."/>
            <person name="Butchko R.A."/>
            <person name="Chapman S."/>
            <person name="Coulson R."/>
            <person name="Coutinho P.M."/>
            <person name="Danchin E.G."/>
            <person name="Diener A."/>
            <person name="Gale L.R."/>
            <person name="Gardiner D.M."/>
            <person name="Goff S."/>
            <person name="Hammond-Kosack K.E."/>
            <person name="Hilburn K."/>
            <person name="Hua-Van A."/>
            <person name="Jonkers W."/>
            <person name="Kazan K."/>
            <person name="Kodira C.D."/>
            <person name="Koehrsen M."/>
            <person name="Kumar L."/>
            <person name="Lee Y.H."/>
            <person name="Li L."/>
            <person name="Manners J.M."/>
            <person name="Miranda-Saavedra D."/>
            <person name="Mukherjee M."/>
            <person name="Park G."/>
            <person name="Park J."/>
            <person name="Park S.Y."/>
            <person name="Proctor R.H."/>
            <person name="Regev A."/>
            <person name="Ruiz-Roldan M.C."/>
            <person name="Sain D."/>
            <person name="Sakthikumar S."/>
            <person name="Sykes S."/>
            <person name="Schwartz D.C."/>
            <person name="Turgeon B.G."/>
            <person name="Wapinski I."/>
            <person name="Yoder O."/>
            <person name="Young S."/>
            <person name="Zeng Q."/>
            <person name="Zhou S."/>
            <person name="Galagan J."/>
            <person name="Cuomo C.A."/>
            <person name="Kistler H.C."/>
            <person name="Rep M."/>
        </authorList>
    </citation>
    <scope>NUCLEOTIDE SEQUENCE [LARGE SCALE GENOMIC DNA]</scope>
    <source>
        <strain evidence="2">M3125 / FGSC 7600</strain>
    </source>
</reference>
<dbReference type="EMBL" id="CM000582">
    <property type="protein sequence ID" value="EWG49983.1"/>
    <property type="molecule type" value="Genomic_DNA"/>
</dbReference>
<dbReference type="Proteomes" id="UP000009096">
    <property type="component" value="Chromosome 5"/>
</dbReference>
<organism evidence="1 2">
    <name type="scientific">Gibberella moniliformis (strain M3125 / FGSC 7600)</name>
    <name type="common">Maize ear and stalk rot fungus</name>
    <name type="synonym">Fusarium verticillioides</name>
    <dbReference type="NCBI Taxonomy" id="334819"/>
    <lineage>
        <taxon>Eukaryota</taxon>
        <taxon>Fungi</taxon>
        <taxon>Dikarya</taxon>
        <taxon>Ascomycota</taxon>
        <taxon>Pezizomycotina</taxon>
        <taxon>Sordariomycetes</taxon>
        <taxon>Hypocreomycetidae</taxon>
        <taxon>Hypocreales</taxon>
        <taxon>Nectriaceae</taxon>
        <taxon>Fusarium</taxon>
        <taxon>Fusarium fujikuroi species complex</taxon>
    </lineage>
</organism>
<protein>
    <submittedName>
        <fullName evidence="1">Uncharacterized protein</fullName>
    </submittedName>
</protein>
<proteinExistence type="predicted"/>
<evidence type="ECO:0000313" key="2">
    <source>
        <dbReference type="Proteomes" id="UP000009096"/>
    </source>
</evidence>
<evidence type="ECO:0000313" key="1">
    <source>
        <dbReference type="EMBL" id="EWG49983.1"/>
    </source>
</evidence>